<keyword evidence="3" id="KW-1185">Reference proteome</keyword>
<dbReference type="Proteomes" id="UP000254425">
    <property type="component" value="Chromosome"/>
</dbReference>
<evidence type="ECO:0000313" key="2">
    <source>
        <dbReference type="EMBL" id="AXK33980.1"/>
    </source>
</evidence>
<dbReference type="AlphaFoldDB" id="A0A345XQR4"/>
<feature type="compositionally biased region" description="Low complexity" evidence="1">
    <location>
        <begin position="219"/>
        <end position="236"/>
    </location>
</feature>
<feature type="region of interest" description="Disordered" evidence="1">
    <location>
        <begin position="18"/>
        <end position="50"/>
    </location>
</feature>
<dbReference type="KEGG" id="sarm:DVA86_16255"/>
<proteinExistence type="predicted"/>
<evidence type="ECO:0000313" key="3">
    <source>
        <dbReference type="Proteomes" id="UP000254425"/>
    </source>
</evidence>
<organism evidence="2 3">
    <name type="scientific">Streptomyces armeniacus</name>
    <dbReference type="NCBI Taxonomy" id="83291"/>
    <lineage>
        <taxon>Bacteria</taxon>
        <taxon>Bacillati</taxon>
        <taxon>Actinomycetota</taxon>
        <taxon>Actinomycetes</taxon>
        <taxon>Kitasatosporales</taxon>
        <taxon>Streptomycetaceae</taxon>
        <taxon>Streptomyces</taxon>
    </lineage>
</organism>
<sequence length="236" mass="25877">MTAAAVLALAGCSESVGDCDDMPAPTRSAGKQLPVRISLPSDPPSAGSGLEVEAALPPEKERPDLFDQVMRQLMTDTIDMAGVIGDVRPGECEQEKKGKGAYYRCTVFYEGLKAEWKVQFSDIDASGGWSTSRYRAWPAKGVLTAKTVYAAYGWTRKDEKEVPPRCDKMPKVFLAEAGKALRYECQSISYRCHNGDWRLRWANDPIWIDDDGRVDFGEPDPGFGEPDPGFGDPDSG</sequence>
<accession>A0A345XQR4</accession>
<protein>
    <submittedName>
        <fullName evidence="2">Uncharacterized protein</fullName>
    </submittedName>
</protein>
<name>A0A345XQR4_9ACTN</name>
<gene>
    <name evidence="2" type="ORF">DVA86_16255</name>
</gene>
<reference evidence="2 3" key="1">
    <citation type="submission" date="2018-07" db="EMBL/GenBank/DDBJ databases">
        <title>Draft genome of the type strain Streptomyces armeniacus ATCC 15676.</title>
        <authorList>
            <person name="Labana P."/>
            <person name="Gosse J.T."/>
            <person name="Boddy C.N."/>
        </authorList>
    </citation>
    <scope>NUCLEOTIDE SEQUENCE [LARGE SCALE GENOMIC DNA]</scope>
    <source>
        <strain evidence="2 3">ATCC 15676</strain>
    </source>
</reference>
<evidence type="ECO:0000256" key="1">
    <source>
        <dbReference type="SAM" id="MobiDB-lite"/>
    </source>
</evidence>
<feature type="region of interest" description="Disordered" evidence="1">
    <location>
        <begin position="212"/>
        <end position="236"/>
    </location>
</feature>
<dbReference type="EMBL" id="CP031320">
    <property type="protein sequence ID" value="AXK33980.1"/>
    <property type="molecule type" value="Genomic_DNA"/>
</dbReference>